<name>A0A9J6EG64_RHIMP</name>
<protein>
    <submittedName>
        <fullName evidence="2">Uncharacterized protein</fullName>
    </submittedName>
</protein>
<accession>A0A9J6EG64</accession>
<keyword evidence="3" id="KW-1185">Reference proteome</keyword>
<dbReference type="Proteomes" id="UP000821866">
    <property type="component" value="Chromosome 2"/>
</dbReference>
<feature type="region of interest" description="Disordered" evidence="1">
    <location>
        <begin position="273"/>
        <end position="306"/>
    </location>
</feature>
<evidence type="ECO:0000313" key="3">
    <source>
        <dbReference type="Proteomes" id="UP000821866"/>
    </source>
</evidence>
<comment type="caution">
    <text evidence="2">The sequence shown here is derived from an EMBL/GenBank/DDBJ whole genome shotgun (WGS) entry which is preliminary data.</text>
</comment>
<reference evidence="2" key="1">
    <citation type="journal article" date="2020" name="Cell">
        <title>Large-Scale Comparative Analyses of Tick Genomes Elucidate Their Genetic Diversity and Vector Capacities.</title>
        <authorList>
            <consortium name="Tick Genome and Microbiome Consortium (TIGMIC)"/>
            <person name="Jia N."/>
            <person name="Wang J."/>
            <person name="Shi W."/>
            <person name="Du L."/>
            <person name="Sun Y."/>
            <person name="Zhan W."/>
            <person name="Jiang J.F."/>
            <person name="Wang Q."/>
            <person name="Zhang B."/>
            <person name="Ji P."/>
            <person name="Bell-Sakyi L."/>
            <person name="Cui X.M."/>
            <person name="Yuan T.T."/>
            <person name="Jiang B.G."/>
            <person name="Yang W.F."/>
            <person name="Lam T.T."/>
            <person name="Chang Q.C."/>
            <person name="Ding S.J."/>
            <person name="Wang X.J."/>
            <person name="Zhu J.G."/>
            <person name="Ruan X.D."/>
            <person name="Zhao L."/>
            <person name="Wei J.T."/>
            <person name="Ye R.Z."/>
            <person name="Que T.C."/>
            <person name="Du C.H."/>
            <person name="Zhou Y.H."/>
            <person name="Cheng J.X."/>
            <person name="Dai P.F."/>
            <person name="Guo W.B."/>
            <person name="Han X.H."/>
            <person name="Huang E.J."/>
            <person name="Li L.F."/>
            <person name="Wei W."/>
            <person name="Gao Y.C."/>
            <person name="Liu J.Z."/>
            <person name="Shao H.Z."/>
            <person name="Wang X."/>
            <person name="Wang C.C."/>
            <person name="Yang T.C."/>
            <person name="Huo Q.B."/>
            <person name="Li W."/>
            <person name="Chen H.Y."/>
            <person name="Chen S.E."/>
            <person name="Zhou L.G."/>
            <person name="Ni X.B."/>
            <person name="Tian J.H."/>
            <person name="Sheng Y."/>
            <person name="Liu T."/>
            <person name="Pan Y.S."/>
            <person name="Xia L.Y."/>
            <person name="Li J."/>
            <person name="Zhao F."/>
            <person name="Cao W.C."/>
        </authorList>
    </citation>
    <scope>NUCLEOTIDE SEQUENCE</scope>
    <source>
        <strain evidence="2">Rmic-2018</strain>
    </source>
</reference>
<evidence type="ECO:0000256" key="1">
    <source>
        <dbReference type="SAM" id="MobiDB-lite"/>
    </source>
</evidence>
<sequence>MVLIMASTDGTTLAAHVTFYILSVSGTRLRNLTITCIVLSCFLSLVLEETLAVLLMTRLIWKMVEVLQQENIQVLHQRELFRKTVMRMPALRSRPELQESLLRSVEDGSMDSSSGTDMDFTTPRATLSLLQSHEKPSTSFRRRASKTDVELALLPLGSNDIFDQSTAIRHVNRDDMHKELPRPSDASFFTNESSLCRSAITNYEKKRKKDISTEGRALRGASAVPSFSSTPPPVVGAAISLGNDADEDSKACDMERSISNHTVTESSVSTVNDKMLNDGSSLDQKTSEGTRDSQGTVSHGAKELSAHRNRRVTWKRALERLGETAAVVFPPLRSFLDKPTLSELSPPVPAFCESATLEGCAVSASALTRGVALKSAMLSPNRIRARKTTTLLEDGKIFYPGQSSPPKKPDFGKKKKVTVAEEARQEVREIYFWKKDDAPQSVATRVAIQLSIEKWRSDVGVARSYENLEMDFIVVVALFSLPWSWCGETSTVGVRLVVERIPWGAVITYGSSFTLSFIVQALVRPCNPLYYALPITVAASTSLVFPTARVTLALLSDLTDIGPLSMLLYGALMKALIVTSTMISVDTLGHQAYNWSALPAWMLTHHLNASGDWFVSSRESRMMPYQEHFGAPLL</sequence>
<reference evidence="2" key="2">
    <citation type="submission" date="2021-09" db="EMBL/GenBank/DDBJ databases">
        <authorList>
            <person name="Jia N."/>
            <person name="Wang J."/>
            <person name="Shi W."/>
            <person name="Du L."/>
            <person name="Sun Y."/>
            <person name="Zhan W."/>
            <person name="Jiang J."/>
            <person name="Wang Q."/>
            <person name="Zhang B."/>
            <person name="Ji P."/>
            <person name="Sakyi L.B."/>
            <person name="Cui X."/>
            <person name="Yuan T."/>
            <person name="Jiang B."/>
            <person name="Yang W."/>
            <person name="Lam T.T.-Y."/>
            <person name="Chang Q."/>
            <person name="Ding S."/>
            <person name="Wang X."/>
            <person name="Zhu J."/>
            <person name="Ruan X."/>
            <person name="Zhao L."/>
            <person name="Wei J."/>
            <person name="Que T."/>
            <person name="Du C."/>
            <person name="Cheng J."/>
            <person name="Dai P."/>
            <person name="Han X."/>
            <person name="Huang E."/>
            <person name="Gao Y."/>
            <person name="Liu J."/>
            <person name="Shao H."/>
            <person name="Ye R."/>
            <person name="Li L."/>
            <person name="Wei W."/>
            <person name="Wang X."/>
            <person name="Wang C."/>
            <person name="Huo Q."/>
            <person name="Li W."/>
            <person name="Guo W."/>
            <person name="Chen H."/>
            <person name="Chen S."/>
            <person name="Zhou L."/>
            <person name="Zhou L."/>
            <person name="Ni X."/>
            <person name="Tian J."/>
            <person name="Zhou Y."/>
            <person name="Sheng Y."/>
            <person name="Liu T."/>
            <person name="Pan Y."/>
            <person name="Xia L."/>
            <person name="Li J."/>
            <person name="Zhao F."/>
            <person name="Cao W."/>
        </authorList>
    </citation>
    <scope>NUCLEOTIDE SEQUENCE</scope>
    <source>
        <strain evidence="2">Rmic-2018</strain>
        <tissue evidence="2">Larvae</tissue>
    </source>
</reference>
<organism evidence="2 3">
    <name type="scientific">Rhipicephalus microplus</name>
    <name type="common">Cattle tick</name>
    <name type="synonym">Boophilus microplus</name>
    <dbReference type="NCBI Taxonomy" id="6941"/>
    <lineage>
        <taxon>Eukaryota</taxon>
        <taxon>Metazoa</taxon>
        <taxon>Ecdysozoa</taxon>
        <taxon>Arthropoda</taxon>
        <taxon>Chelicerata</taxon>
        <taxon>Arachnida</taxon>
        <taxon>Acari</taxon>
        <taxon>Parasitiformes</taxon>
        <taxon>Ixodida</taxon>
        <taxon>Ixodoidea</taxon>
        <taxon>Ixodidae</taxon>
        <taxon>Rhipicephalinae</taxon>
        <taxon>Rhipicephalus</taxon>
        <taxon>Boophilus</taxon>
    </lineage>
</organism>
<gene>
    <name evidence="2" type="ORF">HPB51_011426</name>
</gene>
<dbReference type="AlphaFoldDB" id="A0A9J6EG64"/>
<proteinExistence type="predicted"/>
<dbReference type="EMBL" id="JABSTU010000004">
    <property type="protein sequence ID" value="KAH8033358.1"/>
    <property type="molecule type" value="Genomic_DNA"/>
</dbReference>
<evidence type="ECO:0000313" key="2">
    <source>
        <dbReference type="EMBL" id="KAH8033358.1"/>
    </source>
</evidence>
<feature type="compositionally biased region" description="Polar residues" evidence="1">
    <location>
        <begin position="273"/>
        <end position="284"/>
    </location>
</feature>